<sequence length="249" mass="28945">MINIKHVPAPYIIFNRDLVMIDQSDDAKDFFKHFQAVEEIIDQGSLNKFQKALQANERQDFELVMNTKQAPMALFQCSLSWKDDMYHLICVPKDEDIKRLEELVQQHSKRLASTNFELLEQKEKLEESLKRIKMLSAPFIRISKTTGVVLFYGEFDRTLIEMNQNEISKQAFNGQFEQILFDFNGIGDLEKDGVDAFYYLIQRLQVMGIHSSVIGLSPKQVFHFNKQGTKLDATFKSNLHDVIYSYLSS</sequence>
<gene>
    <name evidence="2" type="ORF">RYX45_10825</name>
</gene>
<accession>A0AAJ2U1U9</accession>
<feature type="coiled-coil region" evidence="1">
    <location>
        <begin position="97"/>
        <end position="135"/>
    </location>
</feature>
<dbReference type="EMBL" id="JAWJAY010000002">
    <property type="protein sequence ID" value="MDV2885672.1"/>
    <property type="molecule type" value="Genomic_DNA"/>
</dbReference>
<name>A0AAJ2U1U9_ALKPS</name>
<dbReference type="SUPFAM" id="SSF52091">
    <property type="entry name" value="SpoIIaa-like"/>
    <property type="match status" value="1"/>
</dbReference>
<evidence type="ECO:0000313" key="2">
    <source>
        <dbReference type="EMBL" id="MDV2885672.1"/>
    </source>
</evidence>
<evidence type="ECO:0000256" key="1">
    <source>
        <dbReference type="SAM" id="Coils"/>
    </source>
</evidence>
<comment type="caution">
    <text evidence="2">The sequence shown here is derived from an EMBL/GenBank/DDBJ whole genome shotgun (WGS) entry which is preliminary data.</text>
</comment>
<keyword evidence="1" id="KW-0175">Coiled coil</keyword>
<dbReference type="AlphaFoldDB" id="A0AAJ2U1U9"/>
<reference evidence="2" key="1">
    <citation type="submission" date="2023-10" db="EMBL/GenBank/DDBJ databases">
        <title>Screening of Alkalihalophilus pseudofirmusBZ-TG-HK211 and Its Alleviation of Salt Stress on Rapeseed Growth.</title>
        <authorList>
            <person name="Zhao B."/>
            <person name="Guo T."/>
        </authorList>
    </citation>
    <scope>NUCLEOTIDE SEQUENCE</scope>
    <source>
        <strain evidence="2">BZ-TG-HK211</strain>
    </source>
</reference>
<organism evidence="2 3">
    <name type="scientific">Alkalihalophilus pseudofirmus</name>
    <name type="common">Bacillus pseudofirmus</name>
    <dbReference type="NCBI Taxonomy" id="79885"/>
    <lineage>
        <taxon>Bacteria</taxon>
        <taxon>Bacillati</taxon>
        <taxon>Bacillota</taxon>
        <taxon>Bacilli</taxon>
        <taxon>Bacillales</taxon>
        <taxon>Bacillaceae</taxon>
        <taxon>Alkalihalophilus</taxon>
    </lineage>
</organism>
<dbReference type="Gene3D" id="3.30.750.24">
    <property type="entry name" value="STAS domain"/>
    <property type="match status" value="1"/>
</dbReference>
<dbReference type="Proteomes" id="UP001285636">
    <property type="component" value="Unassembled WGS sequence"/>
</dbReference>
<dbReference type="InterPro" id="IPR036513">
    <property type="entry name" value="STAS_dom_sf"/>
</dbReference>
<evidence type="ECO:0000313" key="3">
    <source>
        <dbReference type="Proteomes" id="UP001285636"/>
    </source>
</evidence>
<protein>
    <recommendedName>
        <fullName evidence="4">STAS domain-containing protein</fullName>
    </recommendedName>
</protein>
<dbReference type="RefSeq" id="WP_323466771.1">
    <property type="nucleotide sequence ID" value="NZ_CP144224.1"/>
</dbReference>
<evidence type="ECO:0008006" key="4">
    <source>
        <dbReference type="Google" id="ProtNLM"/>
    </source>
</evidence>
<proteinExistence type="predicted"/>